<proteinExistence type="predicted"/>
<dbReference type="Gene3D" id="3.40.91.80">
    <property type="match status" value="1"/>
</dbReference>
<evidence type="ECO:0000313" key="5">
    <source>
        <dbReference type="Proteomes" id="UP001149607"/>
    </source>
</evidence>
<accession>A0A9X4E2D3</accession>
<dbReference type="REBASE" id="1034604">
    <property type="entry name" value="Nsp5181ORF10165P"/>
</dbReference>
<sequence>MSDLAGVVVEVAEKSAAVYCRYIRANDVGATGSHQSGFYIQKHFSRQLFDTNCVKGENQTVPIVIEWQDGTITNSNFKYYGQCSRNEARITGFGRGFEFLGHEYSGSLLVLCRISKEDLIFKGFVLSADEDIDRFIAETGCFPGEVFISDQEPENEQVSLFNLFPEFPKTEQMAQLARSSILLDKNKTSDVLMQWIAKEYKLFAVFEKRDFDRIKLNISDIDSFIHHANSFTNRRKARAGKSLELHLAHIFEEFLLKFSQQAKTEGKKKPDFLFPGGLEYHAKDENGLFIFESDKLTMLGSKTTCKDRWRQVLNEADRIPNKHLFTLQEGISDEQIREMTEENLTLVVPKNAKNSFGVFGRTKILTLEEFIHHVQRQQIV</sequence>
<dbReference type="InterPro" id="IPR015109">
    <property type="entry name" value="Restrct_endonuc_II_EcoRII_C"/>
</dbReference>
<dbReference type="SUPFAM" id="SSF52980">
    <property type="entry name" value="Restriction endonuclease-like"/>
    <property type="match status" value="1"/>
</dbReference>
<keyword evidence="5" id="KW-1185">Reference proteome</keyword>
<dbReference type="SUPFAM" id="SSF101936">
    <property type="entry name" value="DNA-binding pseudobarrel domain"/>
    <property type="match status" value="1"/>
</dbReference>
<evidence type="ECO:0000313" key="3">
    <source>
        <dbReference type="EMBL" id="MDD9328312.1"/>
    </source>
</evidence>
<dbReference type="InterPro" id="IPR011335">
    <property type="entry name" value="Restrct_endonuc-II-like"/>
</dbReference>
<name>A0A9X4E2D3_9NEIS</name>
<gene>
    <name evidence="3" type="ORF">ORY91_001733</name>
    <name evidence="4" type="ORF">V9W64_10170</name>
</gene>
<keyword evidence="3" id="KW-0378">Hydrolase</keyword>
<dbReference type="InterPro" id="IPR038365">
    <property type="entry name" value="EcoRII_C_sf"/>
</dbReference>
<dbReference type="GO" id="GO:0009036">
    <property type="term" value="F:type II site-specific deoxyribonuclease activity"/>
    <property type="evidence" value="ECO:0007669"/>
    <property type="project" value="InterPro"/>
</dbReference>
<dbReference type="InterPro" id="IPR015300">
    <property type="entry name" value="DNA-bd_pseudobarrel_sf"/>
</dbReference>
<evidence type="ECO:0000313" key="4">
    <source>
        <dbReference type="EMBL" id="WWY03032.1"/>
    </source>
</evidence>
<reference evidence="3" key="1">
    <citation type="submission" date="2022-10" db="EMBL/GenBank/DDBJ databases">
        <authorList>
            <person name="Boutroux M."/>
        </authorList>
    </citation>
    <scope>NUCLEOTIDE SEQUENCE</scope>
    <source>
        <strain evidence="3">51.81</strain>
    </source>
</reference>
<evidence type="ECO:0000259" key="1">
    <source>
        <dbReference type="Pfam" id="PF09019"/>
    </source>
</evidence>
<dbReference type="Pfam" id="PF09019">
    <property type="entry name" value="EcoRII-C"/>
    <property type="match status" value="1"/>
</dbReference>
<dbReference type="InterPro" id="IPR023372">
    <property type="entry name" value="Rest_endonuc_II_EcoRII_N"/>
</dbReference>
<keyword evidence="3" id="KW-0255">Endonuclease</keyword>
<protein>
    <submittedName>
        <fullName evidence="3">Type II restriction endonuclease</fullName>
    </submittedName>
</protein>
<keyword evidence="3" id="KW-0540">Nuclease</keyword>
<dbReference type="RefSeq" id="WP_274585406.1">
    <property type="nucleotide sequence ID" value="NZ_CP146598.1"/>
</dbReference>
<dbReference type="EMBL" id="CP146598">
    <property type="protein sequence ID" value="WWY03032.1"/>
    <property type="molecule type" value="Genomic_DNA"/>
</dbReference>
<dbReference type="GO" id="GO:0003677">
    <property type="term" value="F:DNA binding"/>
    <property type="evidence" value="ECO:0007669"/>
    <property type="project" value="InterPro"/>
</dbReference>
<dbReference type="Proteomes" id="UP001149607">
    <property type="component" value="Chromosome"/>
</dbReference>
<dbReference type="EMBL" id="JAPQFL010000005">
    <property type="protein sequence ID" value="MDD9328312.1"/>
    <property type="molecule type" value="Genomic_DNA"/>
</dbReference>
<feature type="domain" description="Restriction endonuclease type II EcoRII C-terminal" evidence="1">
    <location>
        <begin position="203"/>
        <end position="371"/>
    </location>
</feature>
<organism evidence="3">
    <name type="scientific">Neisseria leonii</name>
    <dbReference type="NCBI Taxonomy" id="2995413"/>
    <lineage>
        <taxon>Bacteria</taxon>
        <taxon>Pseudomonadati</taxon>
        <taxon>Pseudomonadota</taxon>
        <taxon>Betaproteobacteria</taxon>
        <taxon>Neisseriales</taxon>
        <taxon>Neisseriaceae</taxon>
        <taxon>Neisseria</taxon>
    </lineage>
</organism>
<reference evidence="4" key="2">
    <citation type="submission" date="2024-02" db="EMBL/GenBank/DDBJ databases">
        <title>Neisseria leonii sp. nov.</title>
        <authorList>
            <person name="Boutroux M."/>
            <person name="Favre-Rochex S."/>
            <person name="Gorgette O."/>
            <person name="Touak G."/>
            <person name="Muhle E."/>
            <person name="Chesneau O."/>
            <person name="Clermont D."/>
            <person name="Rahi P."/>
        </authorList>
    </citation>
    <scope>NUCLEOTIDE SEQUENCE</scope>
    <source>
        <strain evidence="4">51.81</strain>
    </source>
</reference>
<dbReference type="GO" id="GO:0009307">
    <property type="term" value="P:DNA restriction-modification system"/>
    <property type="evidence" value="ECO:0007669"/>
    <property type="project" value="InterPro"/>
</dbReference>
<evidence type="ECO:0000259" key="2">
    <source>
        <dbReference type="Pfam" id="PF09217"/>
    </source>
</evidence>
<dbReference type="Gene3D" id="2.40.330.10">
    <property type="entry name" value="DNA-binding pseudobarrel domain"/>
    <property type="match status" value="1"/>
</dbReference>
<feature type="domain" description="Restriction endonuclease type II EcoRII N-terminal" evidence="2">
    <location>
        <begin position="13"/>
        <end position="148"/>
    </location>
</feature>
<dbReference type="AlphaFoldDB" id="A0A9X4E2D3"/>
<dbReference type="Pfam" id="PF09217">
    <property type="entry name" value="EcoRII-N"/>
    <property type="match status" value="1"/>
</dbReference>